<dbReference type="InterPro" id="IPR002100">
    <property type="entry name" value="TF_MADSbox"/>
</dbReference>
<evidence type="ECO:0000313" key="8">
    <source>
        <dbReference type="Proteomes" id="UP000004995"/>
    </source>
</evidence>
<dbReference type="Gramene" id="KQK95227">
    <property type="protein sequence ID" value="KQK95227"/>
    <property type="gene ID" value="SETIT_027943mg"/>
</dbReference>
<dbReference type="SUPFAM" id="SSF55455">
    <property type="entry name" value="SRF-like"/>
    <property type="match status" value="1"/>
</dbReference>
<reference evidence="8" key="1">
    <citation type="journal article" date="2012" name="Nat. Biotechnol.">
        <title>Reference genome sequence of the model plant Setaria.</title>
        <authorList>
            <person name="Bennetzen J.L."/>
            <person name="Schmutz J."/>
            <person name="Wang H."/>
            <person name="Percifield R."/>
            <person name="Hawkins J."/>
            <person name="Pontaroli A.C."/>
            <person name="Estep M."/>
            <person name="Feng L."/>
            <person name="Vaughn J.N."/>
            <person name="Grimwood J."/>
            <person name="Jenkins J."/>
            <person name="Barry K."/>
            <person name="Lindquist E."/>
            <person name="Hellsten U."/>
            <person name="Deshpande S."/>
            <person name="Wang X."/>
            <person name="Wu X."/>
            <person name="Mitros T."/>
            <person name="Triplett J."/>
            <person name="Yang X."/>
            <person name="Ye C.Y."/>
            <person name="Mauro-Herrera M."/>
            <person name="Wang L."/>
            <person name="Li P."/>
            <person name="Sharma M."/>
            <person name="Sharma R."/>
            <person name="Ronald P.C."/>
            <person name="Panaud O."/>
            <person name="Kellogg E.A."/>
            <person name="Brutnell T.P."/>
            <person name="Doust A.N."/>
            <person name="Tuskan G.A."/>
            <person name="Rokhsar D."/>
            <person name="Devos K.M."/>
        </authorList>
    </citation>
    <scope>NUCLEOTIDE SEQUENCE [LARGE SCALE GENOMIC DNA]</scope>
    <source>
        <strain evidence="8">cv. Yugu1</strain>
    </source>
</reference>
<evidence type="ECO:0000259" key="6">
    <source>
        <dbReference type="PROSITE" id="PS50066"/>
    </source>
</evidence>
<evidence type="ECO:0000313" key="7">
    <source>
        <dbReference type="EnsemblPlants" id="KQK95227"/>
    </source>
</evidence>
<dbReference type="GO" id="GO:0046983">
    <property type="term" value="F:protein dimerization activity"/>
    <property type="evidence" value="ECO:0007669"/>
    <property type="project" value="InterPro"/>
</dbReference>
<dbReference type="InterPro" id="IPR036879">
    <property type="entry name" value="TF_MADSbox_sf"/>
</dbReference>
<name>K3ZMX1_SETIT</name>
<dbReference type="GO" id="GO:0005634">
    <property type="term" value="C:nucleus"/>
    <property type="evidence" value="ECO:0007669"/>
    <property type="project" value="UniProtKB-SubCell"/>
</dbReference>
<dbReference type="AlphaFoldDB" id="K3ZMX1"/>
<keyword evidence="2" id="KW-0805">Transcription regulation</keyword>
<dbReference type="EnsemblPlants" id="KQK95227">
    <property type="protein sequence ID" value="KQK95227"/>
    <property type="gene ID" value="SETIT_027943mg"/>
</dbReference>
<evidence type="ECO:0000256" key="1">
    <source>
        <dbReference type="ARBA" id="ARBA00004123"/>
    </source>
</evidence>
<dbReference type="Gene3D" id="3.40.1810.10">
    <property type="entry name" value="Transcription factor, MADS-box"/>
    <property type="match status" value="1"/>
</dbReference>
<keyword evidence="4" id="KW-0804">Transcription</keyword>
<dbReference type="PROSITE" id="PS50066">
    <property type="entry name" value="MADS_BOX_2"/>
    <property type="match status" value="1"/>
</dbReference>
<dbReference type="Pfam" id="PF00319">
    <property type="entry name" value="SRF-TF"/>
    <property type="match status" value="1"/>
</dbReference>
<keyword evidence="3" id="KW-0238">DNA-binding</keyword>
<organism evidence="7 8">
    <name type="scientific">Setaria italica</name>
    <name type="common">Foxtail millet</name>
    <name type="synonym">Panicum italicum</name>
    <dbReference type="NCBI Taxonomy" id="4555"/>
    <lineage>
        <taxon>Eukaryota</taxon>
        <taxon>Viridiplantae</taxon>
        <taxon>Streptophyta</taxon>
        <taxon>Embryophyta</taxon>
        <taxon>Tracheophyta</taxon>
        <taxon>Spermatophyta</taxon>
        <taxon>Magnoliopsida</taxon>
        <taxon>Liliopsida</taxon>
        <taxon>Poales</taxon>
        <taxon>Poaceae</taxon>
        <taxon>PACMAD clade</taxon>
        <taxon>Panicoideae</taxon>
        <taxon>Panicodae</taxon>
        <taxon>Paniceae</taxon>
        <taxon>Cenchrinae</taxon>
        <taxon>Setaria</taxon>
    </lineage>
</organism>
<reference evidence="7" key="2">
    <citation type="submission" date="2018-08" db="UniProtKB">
        <authorList>
            <consortium name="EnsemblPlants"/>
        </authorList>
    </citation>
    <scope>IDENTIFICATION</scope>
    <source>
        <strain evidence="7">Yugu1</strain>
    </source>
</reference>
<dbReference type="GO" id="GO:0000978">
    <property type="term" value="F:RNA polymerase II cis-regulatory region sequence-specific DNA binding"/>
    <property type="evidence" value="ECO:0000318"/>
    <property type="project" value="GO_Central"/>
</dbReference>
<dbReference type="InParanoid" id="K3ZMX1"/>
<sequence length="160" mass="17525">MATIIPRMDGHANRAGNLDDRTNTLFSIAKDLSKEFGAHVAIVMFSPTNEPKAYCAPTAKSVLRTYLPKIHSSLSPACSEMAEEATTRVDGMKQEAKETAFLAEAERACQATSWLKIFAASTTLGVDELPVFIRALEVLRTDVQGHLDAMESSQKEKMHP</sequence>
<evidence type="ECO:0000256" key="3">
    <source>
        <dbReference type="ARBA" id="ARBA00023125"/>
    </source>
</evidence>
<dbReference type="Proteomes" id="UP000004995">
    <property type="component" value="Unassembled WGS sequence"/>
</dbReference>
<dbReference type="GO" id="GO:0006357">
    <property type="term" value="P:regulation of transcription by RNA polymerase II"/>
    <property type="evidence" value="ECO:0000318"/>
    <property type="project" value="GO_Central"/>
</dbReference>
<comment type="subcellular location">
    <subcellularLocation>
        <location evidence="1">Nucleus</location>
    </subcellularLocation>
</comment>
<evidence type="ECO:0000256" key="4">
    <source>
        <dbReference type="ARBA" id="ARBA00023163"/>
    </source>
</evidence>
<dbReference type="EMBL" id="AGNK02005117">
    <property type="status" value="NOT_ANNOTATED_CDS"/>
    <property type="molecule type" value="Genomic_DNA"/>
</dbReference>
<dbReference type="HOGENOM" id="CLU_053053_11_0_1"/>
<keyword evidence="5" id="KW-0539">Nucleus</keyword>
<protein>
    <recommendedName>
        <fullName evidence="6">MADS-box domain-containing protein</fullName>
    </recommendedName>
</protein>
<evidence type="ECO:0000256" key="5">
    <source>
        <dbReference type="ARBA" id="ARBA00023242"/>
    </source>
</evidence>
<dbReference type="GO" id="GO:0000981">
    <property type="term" value="F:DNA-binding transcription factor activity, RNA polymerase II-specific"/>
    <property type="evidence" value="ECO:0000318"/>
    <property type="project" value="GO_Central"/>
</dbReference>
<feature type="domain" description="MADS-box" evidence="6">
    <location>
        <begin position="5"/>
        <end position="58"/>
    </location>
</feature>
<accession>K3ZMX1</accession>
<keyword evidence="8" id="KW-1185">Reference proteome</keyword>
<proteinExistence type="predicted"/>
<evidence type="ECO:0000256" key="2">
    <source>
        <dbReference type="ARBA" id="ARBA00023015"/>
    </source>
</evidence>